<proteinExistence type="predicted"/>
<dbReference type="Proteomes" id="UP001497535">
    <property type="component" value="Unassembled WGS sequence"/>
</dbReference>
<dbReference type="EMBL" id="CAVMJV010000036">
    <property type="protein sequence ID" value="CAK5078641.1"/>
    <property type="molecule type" value="Genomic_DNA"/>
</dbReference>
<evidence type="ECO:0000313" key="2">
    <source>
        <dbReference type="Proteomes" id="UP001497535"/>
    </source>
</evidence>
<keyword evidence="2" id="KW-1185">Reference proteome</keyword>
<protein>
    <submittedName>
        <fullName evidence="1">Uncharacterized protein</fullName>
    </submittedName>
</protein>
<comment type="caution">
    <text evidence="1">The sequence shown here is derived from an EMBL/GenBank/DDBJ whole genome shotgun (WGS) entry which is preliminary data.</text>
</comment>
<evidence type="ECO:0000313" key="1">
    <source>
        <dbReference type="EMBL" id="CAK5078641.1"/>
    </source>
</evidence>
<name>A0ACB0ZI47_MELEN</name>
<gene>
    <name evidence="1" type="ORF">MENTE1834_LOCUS25711</name>
</gene>
<reference evidence="1" key="1">
    <citation type="submission" date="2023-11" db="EMBL/GenBank/DDBJ databases">
        <authorList>
            <person name="Poullet M."/>
        </authorList>
    </citation>
    <scope>NUCLEOTIDE SEQUENCE</scope>
    <source>
        <strain evidence="1">E1834</strain>
    </source>
</reference>
<accession>A0ACB0ZI47</accession>
<sequence>MSDEMNPSNLIKSEEDNEKNQKQNSATKKRFFFSKGQRLLPPNNPTSEHLEKTNEEIAGKEENCAHEIIIKDMCGNCGKDLRIKGGYSGERTEPVGANISMIHHVPELVVSNEVASQLGARDHENILRQRKLILLLDLDQTLVHTSNRPLKPCEAASSTNLFGYQLFGNTFFTKIRPYTHHFLEHINKLYELHIVTFGQRMYAHKIAELLDPNKIYFDYRVLSRDELLSSIHKAGNLKALFPCSEQLVLMLDDRPDVWMHSDALIRLKPYRFFLDVGDINYPLEKENKDSEEKKKNINEKSVEKKEMEKKEKEEKGEESLNQKDIPQSEESGENKKCDEDGTKKSELKIDLPDELSKPVTPLSDNDNALVYIERILKEIHSIFYEQYDREGQTPNVKHIVSWLRSQVLKGERIVFSGIVPLGIDINSCEIYQLCTQFGAKVGEKIVKGETTVLVAAKAGTEKIRQAKRLRIPVVSVRWLEACYERWQKLDKRDFLFCEEDCAEFGGSLHSKKPRLSETLCSSTEMDHFSQMDTLDKKALQEMENEGIFVKNKFELIEDWILYLAFTLTYGNYCICQIFIKSLKLGLVDCALSEDDDDDNEASTSFYTQLKTEKEDQELSVSDNDNNNKFVDDILPNLNEEEDPQEYSKCLDESEVPLNDEEEDEQDYIDYENEHLGEKESSSDGGSEVKQEGKEGTSNDDDEEVGGQFEKEASYGDSDVRQFGDSDTNDLNEDYDEMVADIEQQLNDNK</sequence>
<organism evidence="1 2">
    <name type="scientific">Meloidogyne enterolobii</name>
    <name type="common">Root-knot nematode worm</name>
    <name type="synonym">Meloidogyne mayaguensis</name>
    <dbReference type="NCBI Taxonomy" id="390850"/>
    <lineage>
        <taxon>Eukaryota</taxon>
        <taxon>Metazoa</taxon>
        <taxon>Ecdysozoa</taxon>
        <taxon>Nematoda</taxon>
        <taxon>Chromadorea</taxon>
        <taxon>Rhabditida</taxon>
        <taxon>Tylenchina</taxon>
        <taxon>Tylenchomorpha</taxon>
        <taxon>Tylenchoidea</taxon>
        <taxon>Meloidogynidae</taxon>
        <taxon>Meloidogyninae</taxon>
        <taxon>Meloidogyne</taxon>
    </lineage>
</organism>